<keyword evidence="3" id="KW-1185">Reference proteome</keyword>
<dbReference type="InterPro" id="IPR010603">
    <property type="entry name" value="Znf_CppX_C4"/>
</dbReference>
<dbReference type="Proteomes" id="UP000523079">
    <property type="component" value="Unassembled WGS sequence"/>
</dbReference>
<evidence type="ECO:0000313" key="3">
    <source>
        <dbReference type="Proteomes" id="UP000523079"/>
    </source>
</evidence>
<keyword evidence="2" id="KW-0378">Hydrolase</keyword>
<dbReference type="GO" id="GO:0005524">
    <property type="term" value="F:ATP binding"/>
    <property type="evidence" value="ECO:0007669"/>
    <property type="project" value="UniProtKB-KW"/>
</dbReference>
<sequence>MAGPHSTGIEHMVAGPGVLICNECVALCTELFASRRPPGTPEVPYWQQMDDDQLLAQLPRIAAVATQVEDNLGIWIRRARDRGISWARIGQAIGMTRQSAWERFADGAGR</sequence>
<dbReference type="GO" id="GO:0008233">
    <property type="term" value="F:peptidase activity"/>
    <property type="evidence" value="ECO:0007669"/>
    <property type="project" value="UniProtKB-KW"/>
</dbReference>
<name>A0A7W3P668_9ACTN</name>
<reference evidence="2 3" key="1">
    <citation type="submission" date="2020-07" db="EMBL/GenBank/DDBJ databases">
        <title>Sequencing the genomes of 1000 actinobacteria strains.</title>
        <authorList>
            <person name="Klenk H.-P."/>
        </authorList>
    </citation>
    <scope>NUCLEOTIDE SEQUENCE [LARGE SCALE GENOMIC DNA]</scope>
    <source>
        <strain evidence="2 3">DSM 100723</strain>
    </source>
</reference>
<dbReference type="GO" id="GO:0008270">
    <property type="term" value="F:zinc ion binding"/>
    <property type="evidence" value="ECO:0007669"/>
    <property type="project" value="InterPro"/>
</dbReference>
<protein>
    <submittedName>
        <fullName evidence="2">ATP-dependent Clp protease ATP-binding subunit ClpX</fullName>
    </submittedName>
</protein>
<keyword evidence="2" id="KW-0645">Protease</keyword>
<dbReference type="GO" id="GO:0046983">
    <property type="term" value="F:protein dimerization activity"/>
    <property type="evidence" value="ECO:0007669"/>
    <property type="project" value="InterPro"/>
</dbReference>
<keyword evidence="2" id="KW-0547">Nucleotide-binding</keyword>
<evidence type="ECO:0000259" key="1">
    <source>
        <dbReference type="Pfam" id="PF06689"/>
    </source>
</evidence>
<organism evidence="2 3">
    <name type="scientific">Microlunatus kandeliicorticis</name>
    <dbReference type="NCBI Taxonomy" id="1759536"/>
    <lineage>
        <taxon>Bacteria</taxon>
        <taxon>Bacillati</taxon>
        <taxon>Actinomycetota</taxon>
        <taxon>Actinomycetes</taxon>
        <taxon>Propionibacteriales</taxon>
        <taxon>Propionibacteriaceae</taxon>
        <taxon>Microlunatus</taxon>
    </lineage>
</organism>
<comment type="caution">
    <text evidence="2">The sequence shown here is derived from an EMBL/GenBank/DDBJ whole genome shotgun (WGS) entry which is preliminary data.</text>
</comment>
<dbReference type="GO" id="GO:0006508">
    <property type="term" value="P:proteolysis"/>
    <property type="evidence" value="ECO:0007669"/>
    <property type="project" value="UniProtKB-KW"/>
</dbReference>
<dbReference type="AlphaFoldDB" id="A0A7W3P668"/>
<gene>
    <name evidence="2" type="ORF">FHX74_002229</name>
</gene>
<dbReference type="Pfam" id="PF06689">
    <property type="entry name" value="zf-C4_ClpX"/>
    <property type="match status" value="1"/>
</dbReference>
<feature type="domain" description="ATP-dependent Clp protease ATP-binding subunit ClpX zinc ribbon" evidence="1">
    <location>
        <begin position="10"/>
        <end position="32"/>
    </location>
</feature>
<keyword evidence="2" id="KW-0067">ATP-binding</keyword>
<dbReference type="EMBL" id="JACGWT010000003">
    <property type="protein sequence ID" value="MBA8794610.1"/>
    <property type="molecule type" value="Genomic_DNA"/>
</dbReference>
<dbReference type="Gene3D" id="6.20.220.10">
    <property type="entry name" value="ClpX chaperone, C4-type zinc finger domain"/>
    <property type="match status" value="1"/>
</dbReference>
<evidence type="ECO:0000313" key="2">
    <source>
        <dbReference type="EMBL" id="MBA8794610.1"/>
    </source>
</evidence>
<accession>A0A7W3P668</accession>
<dbReference type="InterPro" id="IPR038366">
    <property type="entry name" value="Znf_CppX_C4_sf"/>
</dbReference>
<proteinExistence type="predicted"/>